<evidence type="ECO:0000313" key="5">
    <source>
        <dbReference type="Proteomes" id="UP001247620"/>
    </source>
</evidence>
<gene>
    <name evidence="4" type="ORF">J2W55_000084</name>
</gene>
<keyword evidence="2" id="KW-0812">Transmembrane</keyword>
<dbReference type="SUPFAM" id="SSF52151">
    <property type="entry name" value="FabD/lysophospholipase-like"/>
    <property type="match status" value="1"/>
</dbReference>
<evidence type="ECO:0000256" key="2">
    <source>
        <dbReference type="SAM" id="Phobius"/>
    </source>
</evidence>
<dbReference type="Gene3D" id="3.40.1090.10">
    <property type="entry name" value="Cytosolic phospholipase A2 catalytic domain"/>
    <property type="match status" value="1"/>
</dbReference>
<dbReference type="RefSeq" id="WP_310090686.1">
    <property type="nucleotide sequence ID" value="NZ_JAVDUU010000001.1"/>
</dbReference>
<organism evidence="4 5">
    <name type="scientific">Mucilaginibacter pocheonensis</name>
    <dbReference type="NCBI Taxonomy" id="398050"/>
    <lineage>
        <taxon>Bacteria</taxon>
        <taxon>Pseudomonadati</taxon>
        <taxon>Bacteroidota</taxon>
        <taxon>Sphingobacteriia</taxon>
        <taxon>Sphingobacteriales</taxon>
        <taxon>Sphingobacteriaceae</taxon>
        <taxon>Mucilaginibacter</taxon>
    </lineage>
</organism>
<dbReference type="PANTHER" id="PTHR10728:SF40">
    <property type="entry name" value="PATATIN FAMILY PROTEIN"/>
    <property type="match status" value="1"/>
</dbReference>
<evidence type="ECO:0000313" key="4">
    <source>
        <dbReference type="EMBL" id="MDR6940256.1"/>
    </source>
</evidence>
<name>A0ABU1T4T2_9SPHI</name>
<feature type="domain" description="PNPLA" evidence="3">
    <location>
        <begin position="28"/>
        <end position="285"/>
    </location>
</feature>
<dbReference type="Proteomes" id="UP001247620">
    <property type="component" value="Unassembled WGS sequence"/>
</dbReference>
<keyword evidence="1" id="KW-0443">Lipid metabolism</keyword>
<feature type="transmembrane region" description="Helical" evidence="2">
    <location>
        <begin position="336"/>
        <end position="356"/>
    </location>
</feature>
<dbReference type="Pfam" id="PF01734">
    <property type="entry name" value="Patatin"/>
    <property type="match status" value="1"/>
</dbReference>
<evidence type="ECO:0000256" key="1">
    <source>
        <dbReference type="ARBA" id="ARBA00023098"/>
    </source>
</evidence>
<protein>
    <submittedName>
        <fullName evidence="4">Acylesterase/phospholipase RssA</fullName>
    </submittedName>
</protein>
<dbReference type="EMBL" id="JAVDUU010000001">
    <property type="protein sequence ID" value="MDR6940256.1"/>
    <property type="molecule type" value="Genomic_DNA"/>
</dbReference>
<evidence type="ECO:0000259" key="3">
    <source>
        <dbReference type="Pfam" id="PF01734"/>
    </source>
</evidence>
<dbReference type="PANTHER" id="PTHR10728">
    <property type="entry name" value="CYTOSOLIC PHOSPHOLIPASE A2"/>
    <property type="match status" value="1"/>
</dbReference>
<proteinExistence type="predicted"/>
<dbReference type="InterPro" id="IPR016035">
    <property type="entry name" value="Acyl_Trfase/lysoPLipase"/>
</dbReference>
<keyword evidence="2" id="KW-0472">Membrane</keyword>
<feature type="transmembrane region" description="Helical" evidence="2">
    <location>
        <begin position="363"/>
        <end position="386"/>
    </location>
</feature>
<comment type="caution">
    <text evidence="4">The sequence shown here is derived from an EMBL/GenBank/DDBJ whole genome shotgun (WGS) entry which is preliminary data.</text>
</comment>
<keyword evidence="2" id="KW-1133">Transmembrane helix</keyword>
<sequence>MANTPIPDKLAEIKLEVDYIKPFENIALAFSGGGFRAASFALGVLSYLDKVTFDDDQDELYNKTLLQQVRFLSSASGGTITTSLYALYNAQGKTFGQFYSKLFAGLNGDDLLRQSLEILADKKHWRNRPQKSRNIVNAFALAYDRYLFDGAMLQSLCHDSSPGLHLQEVCFNATEFYTGQSFRQAIKLVSDKAADPYFRYGNEEITVDESVARKIKLGDVLAASSCFPSGFEPIVYPCDFTHQQLNETELKNALSPVQQTGDKEETEFIRKKQFGLMDGGITDNQGLQSMMEADGRRLNHQTEFPYFELMLVNDVGSHYIHPYILPKLKKGFELNLWGIFFIATAFLLAALALICFGVCRNHAVAIIAGSLLTPIPLIWVSAVLYVRHELFTVSKSSSGMNFQRNFTQKIISLLVGYFTKIPTTEIKHMLMTRTQSVLMLNTSIFLKRIRQLLYDKFYGTPQWKNRGKGNHLYDLSFSNDINRKQGNTQIQAAPSALEPSRDIQIVSQTAYNMGTTLWFDKQSAEQEHCEACLIACGQFTTCYNLLEYIDRLLDKNTGTPYDDKYQNRLLKLKAHMLKDYEYFKTDPFFMYNASGIDFKIPGFKTIKITDIPFPENWKEREKDKI</sequence>
<keyword evidence="5" id="KW-1185">Reference proteome</keyword>
<reference evidence="4 5" key="1">
    <citation type="submission" date="2023-07" db="EMBL/GenBank/DDBJ databases">
        <title>Sorghum-associated microbial communities from plants grown in Nebraska, USA.</title>
        <authorList>
            <person name="Schachtman D."/>
        </authorList>
    </citation>
    <scope>NUCLEOTIDE SEQUENCE [LARGE SCALE GENOMIC DNA]</scope>
    <source>
        <strain evidence="4 5">3262</strain>
    </source>
</reference>
<dbReference type="InterPro" id="IPR002641">
    <property type="entry name" value="PNPLA_dom"/>
</dbReference>
<accession>A0ABU1T4T2</accession>